<sequence length="23" mass="2445">MSSSSNSSVQGGARVRSCWVCKQ</sequence>
<accession>A0A2P2PWI3</accession>
<protein>
    <submittedName>
        <fullName evidence="2">Uncharacterized protein</fullName>
    </submittedName>
</protein>
<reference evidence="2" key="1">
    <citation type="submission" date="2018-02" db="EMBL/GenBank/DDBJ databases">
        <title>Rhizophora mucronata_Transcriptome.</title>
        <authorList>
            <person name="Meera S.P."/>
            <person name="Sreeshan A."/>
            <person name="Augustine A."/>
        </authorList>
    </citation>
    <scope>NUCLEOTIDE SEQUENCE</scope>
    <source>
        <tissue evidence="2">Leaf</tissue>
    </source>
</reference>
<name>A0A2P2PWI3_RHIMU</name>
<proteinExistence type="predicted"/>
<evidence type="ECO:0000313" key="2">
    <source>
        <dbReference type="EMBL" id="MBX59065.1"/>
    </source>
</evidence>
<dbReference type="EMBL" id="GGEC01078581">
    <property type="protein sequence ID" value="MBX59065.1"/>
    <property type="molecule type" value="Transcribed_RNA"/>
</dbReference>
<dbReference type="AlphaFoldDB" id="A0A2P2PWI3"/>
<evidence type="ECO:0000256" key="1">
    <source>
        <dbReference type="SAM" id="MobiDB-lite"/>
    </source>
</evidence>
<organism evidence="2">
    <name type="scientific">Rhizophora mucronata</name>
    <name type="common">Asiatic mangrove</name>
    <dbReference type="NCBI Taxonomy" id="61149"/>
    <lineage>
        <taxon>Eukaryota</taxon>
        <taxon>Viridiplantae</taxon>
        <taxon>Streptophyta</taxon>
        <taxon>Embryophyta</taxon>
        <taxon>Tracheophyta</taxon>
        <taxon>Spermatophyta</taxon>
        <taxon>Magnoliopsida</taxon>
        <taxon>eudicotyledons</taxon>
        <taxon>Gunneridae</taxon>
        <taxon>Pentapetalae</taxon>
        <taxon>rosids</taxon>
        <taxon>fabids</taxon>
        <taxon>Malpighiales</taxon>
        <taxon>Rhizophoraceae</taxon>
        <taxon>Rhizophora</taxon>
    </lineage>
</organism>
<feature type="region of interest" description="Disordered" evidence="1">
    <location>
        <begin position="1"/>
        <end position="23"/>
    </location>
</feature>